<accession>A0AAR5PAL7</accession>
<dbReference type="KEGG" id="dpa:109536367"/>
<organism evidence="7 8">
    <name type="scientific">Dendroctonus ponderosae</name>
    <name type="common">Mountain pine beetle</name>
    <dbReference type="NCBI Taxonomy" id="77166"/>
    <lineage>
        <taxon>Eukaryota</taxon>
        <taxon>Metazoa</taxon>
        <taxon>Ecdysozoa</taxon>
        <taxon>Arthropoda</taxon>
        <taxon>Hexapoda</taxon>
        <taxon>Insecta</taxon>
        <taxon>Pterygota</taxon>
        <taxon>Neoptera</taxon>
        <taxon>Endopterygota</taxon>
        <taxon>Coleoptera</taxon>
        <taxon>Polyphaga</taxon>
        <taxon>Cucujiformia</taxon>
        <taxon>Curculionidae</taxon>
        <taxon>Scolytinae</taxon>
        <taxon>Dendroctonus</taxon>
    </lineage>
</organism>
<name>A0AAR5PAL7_DENPD</name>
<dbReference type="CTD" id="11284"/>
<dbReference type="InterPro" id="IPR023214">
    <property type="entry name" value="HAD_sf"/>
</dbReference>
<proteinExistence type="predicted"/>
<dbReference type="InterPro" id="IPR036412">
    <property type="entry name" value="HAD-like_sf"/>
</dbReference>
<evidence type="ECO:0000313" key="7">
    <source>
        <dbReference type="EnsemblMetazoa" id="XP_019758113.1"/>
    </source>
</evidence>
<dbReference type="AlphaFoldDB" id="A0AAR5PAL7"/>
<dbReference type="Gene3D" id="2.60.200.20">
    <property type="match status" value="1"/>
</dbReference>
<protein>
    <recommendedName>
        <fullName evidence="6">PNK FHA domain-containing protein</fullName>
    </recommendedName>
</protein>
<dbReference type="GO" id="GO:0046403">
    <property type="term" value="F:polynucleotide 3'-phosphatase activity"/>
    <property type="evidence" value="ECO:0007669"/>
    <property type="project" value="InterPro"/>
</dbReference>
<dbReference type="SUPFAM" id="SSF49879">
    <property type="entry name" value="SMAD/FHA domain"/>
    <property type="match status" value="1"/>
</dbReference>
<dbReference type="NCBIfam" id="TIGR01663">
    <property type="entry name" value="PNK-3'Pase"/>
    <property type="match status" value="1"/>
</dbReference>
<dbReference type="PANTHER" id="PTHR12083:SF9">
    <property type="entry name" value="BIFUNCTIONAL POLYNUCLEOTIDE PHOSPHATASE_KINASE"/>
    <property type="match status" value="1"/>
</dbReference>
<reference evidence="8" key="1">
    <citation type="journal article" date="2013" name="Genome Biol.">
        <title>Draft genome of the mountain pine beetle, Dendroctonus ponderosae Hopkins, a major forest pest.</title>
        <authorList>
            <person name="Keeling C.I."/>
            <person name="Yuen M.M."/>
            <person name="Liao N.Y."/>
            <person name="Docking T.R."/>
            <person name="Chan S.K."/>
            <person name="Taylor G.A."/>
            <person name="Palmquist D.L."/>
            <person name="Jackman S.D."/>
            <person name="Nguyen A."/>
            <person name="Li M."/>
            <person name="Henderson H."/>
            <person name="Janes J.K."/>
            <person name="Zhao Y."/>
            <person name="Pandoh P."/>
            <person name="Moore R."/>
            <person name="Sperling F.A."/>
            <person name="Huber D.P."/>
            <person name="Birol I."/>
            <person name="Jones S.J."/>
            <person name="Bohlmann J."/>
        </authorList>
    </citation>
    <scope>NUCLEOTIDE SEQUENCE</scope>
</reference>
<dbReference type="SUPFAM" id="SSF56784">
    <property type="entry name" value="HAD-like"/>
    <property type="match status" value="1"/>
</dbReference>
<dbReference type="Pfam" id="PF13671">
    <property type="entry name" value="AAA_33"/>
    <property type="match status" value="1"/>
</dbReference>
<evidence type="ECO:0000259" key="6">
    <source>
        <dbReference type="Pfam" id="PF17913"/>
    </source>
</evidence>
<dbReference type="FunFam" id="3.40.50.1000:FF:000078">
    <property type="entry name" value="Bifunctional polynucleotide phosphatase/kinase"/>
    <property type="match status" value="1"/>
</dbReference>
<keyword evidence="3" id="KW-0378">Hydrolase</keyword>
<dbReference type="InterPro" id="IPR027417">
    <property type="entry name" value="P-loop_NTPase"/>
</dbReference>
<feature type="domain" description="PNK FHA" evidence="6">
    <location>
        <begin position="35"/>
        <end position="102"/>
    </location>
</feature>
<dbReference type="GO" id="GO:0046404">
    <property type="term" value="F:ATP-dependent polydeoxyribonucleotide 5'-hydroxyl-kinase activity"/>
    <property type="evidence" value="ECO:0007669"/>
    <property type="project" value="InterPro"/>
</dbReference>
<reference evidence="7" key="2">
    <citation type="submission" date="2024-08" db="UniProtKB">
        <authorList>
            <consortium name="EnsemblMetazoa"/>
        </authorList>
    </citation>
    <scope>IDENTIFICATION</scope>
</reference>
<dbReference type="Gene3D" id="3.40.50.300">
    <property type="entry name" value="P-loop containing nucleotide triphosphate hydrolases"/>
    <property type="match status" value="1"/>
</dbReference>
<evidence type="ECO:0000256" key="2">
    <source>
        <dbReference type="ARBA" id="ARBA00022763"/>
    </source>
</evidence>
<sequence>MSSCQIIKITQGQIIRFFLKPLCLLQRKMSGNNQCYLVNLATKERILLPDQTPVILGRNPDSNIKDLKVSRKQIACIAKLGESQVALKPVGKTVCGCNGLALTRNVIYTIGHKDIIEVHLGDHKFEVNFDIPPAKSGSGPEIEEPKAKKPKLDFPVFNTKAPKTSGLTNGGTWEDVDNKELIVFTPAACQGRTKIAGFDIDGTVIKPKSGSRFPKNAEDWIWNYSEIPRHLRKLYDEQYKVVFFTNQSGVGRDPAKIAEFKKKISNIVNDLKVPVQVFISLGKKMYRKPRTGMWDALEKNKNDGVEIDVGESFYVGDAAGREKNWAPKRNKDHSTADRLFAMNIGLKFYTPEEFFLKQKPSPYKLPDFDPRADISHLKLPDLSYDKLNVIVMVGGPGSGKTSFVKDSLLPNGYIHVNRDKLGTWQKCVKTMEESLEKKSNVVIDNTNVDKATRARFIEAAKKFGADIRCFVMETSLDQMRHNNKFREMTDKNHAVVSDIIIFSYRKNFQEPEISEGYSQLLKIPCIPKFTDNALEKLYKTFLLE</sequence>
<dbReference type="InterPro" id="IPR006551">
    <property type="entry name" value="Polynucleotide_phosphatase"/>
</dbReference>
<evidence type="ECO:0000256" key="4">
    <source>
        <dbReference type="ARBA" id="ARBA00023204"/>
    </source>
</evidence>
<comment type="subcellular location">
    <subcellularLocation>
        <location evidence="1">Nucleus</location>
    </subcellularLocation>
</comment>
<dbReference type="GeneID" id="109536367"/>
<keyword evidence="5" id="KW-0539">Nucleus</keyword>
<dbReference type="NCBIfam" id="TIGR01662">
    <property type="entry name" value="HAD-SF-IIIA"/>
    <property type="match status" value="1"/>
</dbReference>
<dbReference type="NCBIfam" id="TIGR01664">
    <property type="entry name" value="DNA-3'-Pase"/>
    <property type="match status" value="1"/>
</dbReference>
<dbReference type="GO" id="GO:0006281">
    <property type="term" value="P:DNA repair"/>
    <property type="evidence" value="ECO:0007669"/>
    <property type="project" value="UniProtKB-KW"/>
</dbReference>
<dbReference type="Pfam" id="PF17913">
    <property type="entry name" value="FHA_2"/>
    <property type="match status" value="1"/>
</dbReference>
<dbReference type="Gene3D" id="3.40.50.1000">
    <property type="entry name" value="HAD superfamily/HAD-like"/>
    <property type="match status" value="1"/>
</dbReference>
<evidence type="ECO:0000256" key="1">
    <source>
        <dbReference type="ARBA" id="ARBA00004123"/>
    </source>
</evidence>
<dbReference type="PANTHER" id="PTHR12083">
    <property type="entry name" value="BIFUNCTIONAL POLYNUCLEOTIDE PHOSPHATASE/KINASE"/>
    <property type="match status" value="1"/>
</dbReference>
<dbReference type="Proteomes" id="UP000019118">
    <property type="component" value="Unassembled WGS sequence"/>
</dbReference>
<dbReference type="EnsemblMetazoa" id="XM_019902554.1">
    <property type="protein sequence ID" value="XP_019758113.1"/>
    <property type="gene ID" value="LOC109536367"/>
</dbReference>
<dbReference type="GO" id="GO:0005634">
    <property type="term" value="C:nucleus"/>
    <property type="evidence" value="ECO:0007669"/>
    <property type="project" value="UniProtKB-SubCell"/>
</dbReference>
<dbReference type="GO" id="GO:0003690">
    <property type="term" value="F:double-stranded DNA binding"/>
    <property type="evidence" value="ECO:0007669"/>
    <property type="project" value="TreeGrafter"/>
</dbReference>
<dbReference type="Pfam" id="PF08645">
    <property type="entry name" value="PNK3P"/>
    <property type="match status" value="1"/>
</dbReference>
<evidence type="ECO:0000313" key="8">
    <source>
        <dbReference type="Proteomes" id="UP000019118"/>
    </source>
</evidence>
<keyword evidence="2" id="KW-0227">DNA damage</keyword>
<dbReference type="InterPro" id="IPR041388">
    <property type="entry name" value="FHA_2"/>
</dbReference>
<dbReference type="SUPFAM" id="SSF52540">
    <property type="entry name" value="P-loop containing nucleoside triphosphate hydrolases"/>
    <property type="match status" value="1"/>
</dbReference>
<dbReference type="InterPro" id="IPR006550">
    <property type="entry name" value="PNKP"/>
</dbReference>
<dbReference type="InterPro" id="IPR008984">
    <property type="entry name" value="SMAD_FHA_dom_sf"/>
</dbReference>
<evidence type="ECO:0000256" key="5">
    <source>
        <dbReference type="ARBA" id="ARBA00023242"/>
    </source>
</evidence>
<keyword evidence="8" id="KW-1185">Reference proteome</keyword>
<evidence type="ECO:0000256" key="3">
    <source>
        <dbReference type="ARBA" id="ARBA00022801"/>
    </source>
</evidence>
<keyword evidence="4" id="KW-0234">DNA repair</keyword>
<dbReference type="InterPro" id="IPR013954">
    <property type="entry name" value="PNK3P"/>
</dbReference>
<dbReference type="CDD" id="cd22671">
    <property type="entry name" value="FHA_APTX-like"/>
    <property type="match status" value="1"/>
</dbReference>
<dbReference type="InterPro" id="IPR006549">
    <property type="entry name" value="HAD-SF_hydro_IIIA"/>
</dbReference>
<dbReference type="CDD" id="cd01625">
    <property type="entry name" value="HAD_PNP"/>
    <property type="match status" value="1"/>
</dbReference>
<dbReference type="FunFam" id="3.40.50.300:FF:000737">
    <property type="entry name" value="Bifunctional polynucleotide phosphatase/kinase"/>
    <property type="match status" value="1"/>
</dbReference>